<protein>
    <recommendedName>
        <fullName evidence="3">beta-N-acetylhexosaminidase</fullName>
        <ecNumber evidence="3">3.2.1.52</ecNumber>
    </recommendedName>
</protein>
<dbReference type="AlphaFoldDB" id="A0A369TNH6"/>
<dbReference type="EMBL" id="QPMK01000004">
    <property type="protein sequence ID" value="RDD66823.1"/>
    <property type="molecule type" value="Genomic_DNA"/>
</dbReference>
<dbReference type="GO" id="GO:0004563">
    <property type="term" value="F:beta-N-acetylhexosaminidase activity"/>
    <property type="evidence" value="ECO:0007669"/>
    <property type="project" value="UniProtKB-EC"/>
</dbReference>
<keyword evidence="5" id="KW-0326">Glycosidase</keyword>
<accession>A0A369TNH6</accession>
<evidence type="ECO:0000256" key="2">
    <source>
        <dbReference type="ARBA" id="ARBA00005336"/>
    </source>
</evidence>
<gene>
    <name evidence="8" type="ORF">DU478_07675</name>
</gene>
<feature type="region of interest" description="Disordered" evidence="6">
    <location>
        <begin position="1"/>
        <end position="25"/>
    </location>
</feature>
<dbReference type="PANTHER" id="PTHR30480">
    <property type="entry name" value="BETA-HEXOSAMINIDASE-RELATED"/>
    <property type="match status" value="1"/>
</dbReference>
<dbReference type="PROSITE" id="PS00775">
    <property type="entry name" value="GLYCOSYL_HYDROL_F3"/>
    <property type="match status" value="1"/>
</dbReference>
<evidence type="ECO:0000256" key="4">
    <source>
        <dbReference type="ARBA" id="ARBA00022801"/>
    </source>
</evidence>
<dbReference type="Pfam" id="PF00933">
    <property type="entry name" value="Glyco_hydro_3"/>
    <property type="match status" value="1"/>
</dbReference>
<dbReference type="InterPro" id="IPR036962">
    <property type="entry name" value="Glyco_hydro_3_N_sf"/>
</dbReference>
<dbReference type="EC" id="3.2.1.52" evidence="3"/>
<dbReference type="GO" id="GO:0005975">
    <property type="term" value="P:carbohydrate metabolic process"/>
    <property type="evidence" value="ECO:0007669"/>
    <property type="project" value="InterPro"/>
</dbReference>
<dbReference type="InterPro" id="IPR001764">
    <property type="entry name" value="Glyco_hydro_3_N"/>
</dbReference>
<evidence type="ECO:0000256" key="5">
    <source>
        <dbReference type="ARBA" id="ARBA00023295"/>
    </source>
</evidence>
<organism evidence="8 9">
    <name type="scientific">Thalassococcus profundi</name>
    <dbReference type="NCBI Taxonomy" id="2282382"/>
    <lineage>
        <taxon>Bacteria</taxon>
        <taxon>Pseudomonadati</taxon>
        <taxon>Pseudomonadota</taxon>
        <taxon>Alphaproteobacteria</taxon>
        <taxon>Rhodobacterales</taxon>
        <taxon>Roseobacteraceae</taxon>
        <taxon>Thalassococcus</taxon>
    </lineage>
</organism>
<name>A0A369TNH6_9RHOB</name>
<dbReference type="SUPFAM" id="SSF51445">
    <property type="entry name" value="(Trans)glycosidases"/>
    <property type="match status" value="1"/>
</dbReference>
<dbReference type="Proteomes" id="UP000253977">
    <property type="component" value="Unassembled WGS sequence"/>
</dbReference>
<evidence type="ECO:0000259" key="7">
    <source>
        <dbReference type="Pfam" id="PF00933"/>
    </source>
</evidence>
<evidence type="ECO:0000313" key="9">
    <source>
        <dbReference type="Proteomes" id="UP000253977"/>
    </source>
</evidence>
<dbReference type="OrthoDB" id="9786661at2"/>
<sequence>MGAARGPVRRLHGGKGPGDPEGQLRRTHVLPPARARVRGYLGCPPVLRRLRRRRRRLHPGGVALTGRFGAAILGCAGPRLGPEERRFFRDANPFGFILFARNIDSADQLRALTSELRDGVGWDAPILVDQEGGRVQRLRAPLATEWLPPLEHVAALGAHAAEGMALRYQITALEMRSYGIDVDCAPMLDLARADTHPFLRNRCYGETLEQVVAVGRAVAEGLLAGGVLPVIKHMPGHGLAQMDSHHDLPRITAPAETLQALDFAAFKPFADLPMGMTAHLVYDAFDGAPATISPEMMRLIRDEIGFGGFIMTDDISMQALSGTVAERGAAALAAGCDAVLHCNGDMAEMVPLMEAAGAMTDAAQARAEAALAVRRDPEPVDMATLRAKLEALPTDPPDDHRP</sequence>
<feature type="domain" description="Glycoside hydrolase family 3 N-terminal" evidence="7">
    <location>
        <begin position="95"/>
        <end position="356"/>
    </location>
</feature>
<evidence type="ECO:0000256" key="3">
    <source>
        <dbReference type="ARBA" id="ARBA00012663"/>
    </source>
</evidence>
<dbReference type="Gene3D" id="3.20.20.300">
    <property type="entry name" value="Glycoside hydrolase, family 3, N-terminal domain"/>
    <property type="match status" value="1"/>
</dbReference>
<dbReference type="InterPro" id="IPR019800">
    <property type="entry name" value="Glyco_hydro_3_AS"/>
</dbReference>
<comment type="caution">
    <text evidence="8">The sequence shown here is derived from an EMBL/GenBank/DDBJ whole genome shotgun (WGS) entry which is preliminary data.</text>
</comment>
<evidence type="ECO:0000256" key="6">
    <source>
        <dbReference type="SAM" id="MobiDB-lite"/>
    </source>
</evidence>
<comment type="similarity">
    <text evidence="2">Belongs to the glycosyl hydrolase 3 family.</text>
</comment>
<evidence type="ECO:0000313" key="8">
    <source>
        <dbReference type="EMBL" id="RDD66823.1"/>
    </source>
</evidence>
<keyword evidence="9" id="KW-1185">Reference proteome</keyword>
<proteinExistence type="inferred from homology"/>
<evidence type="ECO:0000256" key="1">
    <source>
        <dbReference type="ARBA" id="ARBA00001231"/>
    </source>
</evidence>
<reference evidence="8 9" key="1">
    <citation type="submission" date="2018-07" db="EMBL/GenBank/DDBJ databases">
        <title>Thalassococcus profundi sp. nov., a marine bacterium isolated from deep seawater of Okinawa Trough.</title>
        <authorList>
            <person name="Yu M."/>
        </authorList>
    </citation>
    <scope>NUCLEOTIDE SEQUENCE [LARGE SCALE GENOMIC DNA]</scope>
    <source>
        <strain evidence="8 9">WRAS1</strain>
    </source>
</reference>
<dbReference type="GO" id="GO:0009254">
    <property type="term" value="P:peptidoglycan turnover"/>
    <property type="evidence" value="ECO:0007669"/>
    <property type="project" value="TreeGrafter"/>
</dbReference>
<dbReference type="InterPro" id="IPR050226">
    <property type="entry name" value="NagZ_Beta-hexosaminidase"/>
</dbReference>
<comment type="catalytic activity">
    <reaction evidence="1">
        <text>Hydrolysis of terminal non-reducing N-acetyl-D-hexosamine residues in N-acetyl-beta-D-hexosaminides.</text>
        <dbReference type="EC" id="3.2.1.52"/>
    </reaction>
</comment>
<dbReference type="InterPro" id="IPR017853">
    <property type="entry name" value="GH"/>
</dbReference>
<dbReference type="PANTHER" id="PTHR30480:SF13">
    <property type="entry name" value="BETA-HEXOSAMINIDASE"/>
    <property type="match status" value="1"/>
</dbReference>
<keyword evidence="4 8" id="KW-0378">Hydrolase</keyword>